<accession>A0ABU9LIA8</accession>
<dbReference type="NCBIfam" id="NF008528">
    <property type="entry name" value="PRK11463.1-2"/>
    <property type="match status" value="1"/>
</dbReference>
<name>A0ABU9LIA8_9BACL</name>
<dbReference type="RefSeq" id="WP_068451939.1">
    <property type="nucleotide sequence ID" value="NZ_CP147847.1"/>
</dbReference>
<evidence type="ECO:0000313" key="2">
    <source>
        <dbReference type="EMBL" id="MEL5987478.1"/>
    </source>
</evidence>
<keyword evidence="1" id="KW-0812">Transmembrane</keyword>
<reference evidence="2 3" key="1">
    <citation type="submission" date="2024-04" db="EMBL/GenBank/DDBJ databases">
        <authorList>
            <person name="Wu Y.S."/>
            <person name="Zhang L."/>
        </authorList>
    </citation>
    <scope>NUCLEOTIDE SEQUENCE [LARGE SCALE GENOMIC DNA]</scope>
    <source>
        <strain evidence="2 3">KG-01</strain>
    </source>
</reference>
<proteinExistence type="predicted"/>
<protein>
    <submittedName>
        <fullName evidence="2">FxsA family protein</fullName>
    </submittedName>
</protein>
<dbReference type="PANTHER" id="PTHR35335:SF1">
    <property type="entry name" value="UPF0716 PROTEIN FXSA"/>
    <property type="match status" value="1"/>
</dbReference>
<dbReference type="EMBL" id="JBCEWA010000002">
    <property type="protein sequence ID" value="MEL5987478.1"/>
    <property type="molecule type" value="Genomic_DNA"/>
</dbReference>
<comment type="caution">
    <text evidence="2">The sequence shown here is derived from an EMBL/GenBank/DDBJ whole genome shotgun (WGS) entry which is preliminary data.</text>
</comment>
<dbReference type="Proteomes" id="UP001398420">
    <property type="component" value="Unassembled WGS sequence"/>
</dbReference>
<keyword evidence="3" id="KW-1185">Reference proteome</keyword>
<feature type="transmembrane region" description="Helical" evidence="1">
    <location>
        <begin position="67"/>
        <end position="100"/>
    </location>
</feature>
<organism evidence="2 3">
    <name type="scientific">Kurthia gibsonii</name>
    <dbReference type="NCBI Taxonomy" id="33946"/>
    <lineage>
        <taxon>Bacteria</taxon>
        <taxon>Bacillati</taxon>
        <taxon>Bacillota</taxon>
        <taxon>Bacilli</taxon>
        <taxon>Bacillales</taxon>
        <taxon>Caryophanaceae</taxon>
        <taxon>Kurthia</taxon>
    </lineage>
</organism>
<evidence type="ECO:0000256" key="1">
    <source>
        <dbReference type="SAM" id="Phobius"/>
    </source>
</evidence>
<sequence>MRKFLFILLLVPIVEIAFVLLSGKLIGAWWTIACILLTGALGIYLLKKEGLKAKQSFQQSMRQGQPPGFALIDGILVLVAGVLLILPGFLSDLLGILLILKPVRHALRPLMIRWLKKKYQTSNVVVYTHDA</sequence>
<dbReference type="Pfam" id="PF04186">
    <property type="entry name" value="FxsA"/>
    <property type="match status" value="1"/>
</dbReference>
<keyword evidence="1" id="KW-0472">Membrane</keyword>
<gene>
    <name evidence="2" type="ORF">AAF454_03435</name>
</gene>
<dbReference type="InterPro" id="IPR007313">
    <property type="entry name" value="FxsA"/>
</dbReference>
<feature type="transmembrane region" description="Helical" evidence="1">
    <location>
        <begin position="26"/>
        <end position="46"/>
    </location>
</feature>
<dbReference type="PANTHER" id="PTHR35335">
    <property type="entry name" value="UPF0716 PROTEIN FXSA"/>
    <property type="match status" value="1"/>
</dbReference>
<keyword evidence="1" id="KW-1133">Transmembrane helix</keyword>
<evidence type="ECO:0000313" key="3">
    <source>
        <dbReference type="Proteomes" id="UP001398420"/>
    </source>
</evidence>